<protein>
    <recommendedName>
        <fullName evidence="5">Bacteriophage P22 tailspike N-terminal domain-containing protein</fullName>
    </recommendedName>
</protein>
<name>A0A659QB72_SALET</name>
<dbReference type="InterPro" id="IPR040775">
    <property type="entry name" value="Tail_spike_N"/>
</dbReference>
<dbReference type="RefSeq" id="WP_135401376.1">
    <property type="nucleotide sequence ID" value="NZ_PYKD01000009.1"/>
</dbReference>
<dbReference type="Proteomes" id="UP000297949">
    <property type="component" value="Unassembled WGS sequence"/>
</dbReference>
<dbReference type="Pfam" id="PF18668">
    <property type="entry name" value="Tail_spike_N"/>
    <property type="match status" value="1"/>
</dbReference>
<dbReference type="InterPro" id="IPR009093">
    <property type="entry name" value="P22_tailspike_N"/>
</dbReference>
<dbReference type="AlphaFoldDB" id="A0A659QB72"/>
<dbReference type="EMBL" id="PYKD01000009">
    <property type="protein sequence ID" value="TGC82092.1"/>
    <property type="molecule type" value="Genomic_DNA"/>
</dbReference>
<feature type="domain" description="Tail spike TSP1/Gp66 N-terminal" evidence="2">
    <location>
        <begin position="143"/>
        <end position="188"/>
    </location>
</feature>
<reference evidence="3 4" key="1">
    <citation type="submission" date="2018-03" db="EMBL/GenBank/DDBJ databases">
        <title>Non-Typhoidal Salmonella genome sequencing and assembly.</title>
        <authorList>
            <person name="Matchawe C."/>
        </authorList>
    </citation>
    <scope>NUCLEOTIDE SEQUENCE [LARGE SCALE GENOMIC DNA]</scope>
    <source>
        <strain evidence="3 4">34de</strain>
    </source>
</reference>
<evidence type="ECO:0000259" key="2">
    <source>
        <dbReference type="Pfam" id="PF18668"/>
    </source>
</evidence>
<evidence type="ECO:0000259" key="1">
    <source>
        <dbReference type="Pfam" id="PF09008"/>
    </source>
</evidence>
<dbReference type="SUPFAM" id="SSF51327">
    <property type="entry name" value="Head-binding domain of phage P22 tailspike protein"/>
    <property type="match status" value="1"/>
</dbReference>
<feature type="domain" description="Bacteriophage P22 tailspike N-terminal" evidence="1">
    <location>
        <begin position="1"/>
        <end position="113"/>
    </location>
</feature>
<dbReference type="Pfam" id="PF09008">
    <property type="entry name" value="Head_binding"/>
    <property type="match status" value="1"/>
</dbReference>
<organism evidence="3 4">
    <name type="scientific">Salmonella enterica subsp. enterica serovar Poona</name>
    <dbReference type="NCBI Taxonomy" id="436295"/>
    <lineage>
        <taxon>Bacteria</taxon>
        <taxon>Pseudomonadati</taxon>
        <taxon>Pseudomonadota</taxon>
        <taxon>Gammaproteobacteria</taxon>
        <taxon>Enterobacterales</taxon>
        <taxon>Enterobacteriaceae</taxon>
        <taxon>Salmonella</taxon>
    </lineage>
</organism>
<accession>A0A659QB72</accession>
<dbReference type="Gene3D" id="2.170.14.10">
    <property type="entry name" value="Phage P22 tailspike-like, N-terminal domain"/>
    <property type="match status" value="1"/>
</dbReference>
<dbReference type="Gene3D" id="2.10.10.80">
    <property type="match status" value="1"/>
</dbReference>
<comment type="caution">
    <text evidence="3">The sequence shown here is derived from an EMBL/GenBank/DDBJ whole genome shotgun (WGS) entry which is preliminary data.</text>
</comment>
<sequence>MTDITANVVVSMPSQLFTMARSFKAVANGKIYIGKIDTDPVNPENQIPVYLEREDGTHVQVSQPIVINAAGYPVYNGQIAKFVTVQGHSMAVYDAYGSQQFYFPNVLKYDPDQFEHRLASSGGDKLIGSSYGGTIYSDYKQSIFVKKGDFSSGVTISSKNDAYLYTDGLWYVWTGELPHTISSSETPNVETTKWACVGLLNGYEICSALNYSNSWGIHDDSPLLRKAIISLIRTGYARFCINAGVTINLFTECIIPFYLDGRAVSFRFHGETAIGSLGRVSELAVALGIRGLVFEAIQVEIDHFTLRQWAGNSGQSIVSYTSDTVTLSFDPWPDGRTPVIWPWGTTAGDGTVYTSFLEFTTDSGGYYASGVTRNLDGTVTLTNVHPMGPTNTIASATIVNFFQSHAPNYPEGSFADTAAIITLAVSENPFVHNLWPLAAYRVFAHGLGSGAGPGSLMGNIGAWSDIIVDGAVYFISNTDVGPSSPQGINNGVFKNIQLSGVRRGIRARRAYNLAFNNVQHIASGSVSYDAVTISASEIEGVTFNGSQLGWTSIDWVTDTWTPKLFKCTRLRRTSVTGCVFGRHDVTITRGAVIDVKDGAILGLTLTGNSMVTIDENSDSSNYGWIECNEIKSSVISDNSPGSGSELGGSSNLSLRTASNDLTKFDNTYFGQPVRTNAEAGVFDNELASGGNVFDSTTEYRDAGKILIYADANNSSAWPDSTRNIIAFGGTLTGGNSLGLPSPAILIALRRRKVLVDLSSVNFNGRYISVYNGSTLVTTISSPGVYEFLLLGSKYIKL</sequence>
<evidence type="ECO:0008006" key="5">
    <source>
        <dbReference type="Google" id="ProtNLM"/>
    </source>
</evidence>
<dbReference type="InterPro" id="IPR036730">
    <property type="entry name" value="P22_tailspike_N_sf"/>
</dbReference>
<evidence type="ECO:0000313" key="3">
    <source>
        <dbReference type="EMBL" id="TGC82092.1"/>
    </source>
</evidence>
<gene>
    <name evidence="3" type="ORF">C9E99_00320</name>
</gene>
<evidence type="ECO:0000313" key="4">
    <source>
        <dbReference type="Proteomes" id="UP000297949"/>
    </source>
</evidence>
<proteinExistence type="predicted"/>
<dbReference type="FunFam" id="2.170.14.10:FF:000001">
    <property type="entry name" value="Tail spike protein"/>
    <property type="match status" value="1"/>
</dbReference>